<comment type="caution">
    <text evidence="2">The sequence shown here is derived from an EMBL/GenBank/DDBJ whole genome shotgun (WGS) entry which is preliminary data.</text>
</comment>
<sequence length="177" mass="19723">MNADVYADTQSGTPLSTNMFSYCENNVVMNMDNKGYSIGISSGWVSFGIDLIIDVFAAPVALAYHAIKIAVKTYLKKYGVKKVAKYIIKKIISKCKKILIKFTRLLNKLLMKVIRTSKKLIRDDFINKGIGKILGVLNSKRVNQLYDAVCMFLSTGAFIAGVLDIVTDKHFDGVIRI</sequence>
<reference evidence="2" key="1">
    <citation type="journal article" date="2018" name="Environ. Microbiol.">
        <title>Sporulation capability and amylosome conservation among diverse human colonic and rumen isolates of the keystone starch-degrader Ruminococcus bromii.</title>
        <authorList>
            <person name="Mukhopadhya I."/>
            <person name="Morais S."/>
            <person name="Laverde-Gomez J."/>
            <person name="Sheridan P.O."/>
            <person name="Walker A.W."/>
            <person name="Kelly W."/>
            <person name="Klieve A.V."/>
            <person name="Ouwerkerk D."/>
            <person name="Duncan S.H."/>
            <person name="Louis P."/>
            <person name="Koropatkin N."/>
            <person name="Cockburn D."/>
            <person name="Kibler R."/>
            <person name="Cooper P.J."/>
            <person name="Sandoval C."/>
            <person name="Crost E."/>
            <person name="Juge N."/>
            <person name="Bayer E.A."/>
            <person name="Flint H.J."/>
        </authorList>
    </citation>
    <scope>NUCLEOTIDE SEQUENCE [LARGE SCALE GENOMIC DNA]</scope>
    <source>
        <strain evidence="2">ATCC 27255</strain>
    </source>
</reference>
<name>A0A2N0UZB0_9FIRM</name>
<protein>
    <submittedName>
        <fullName evidence="2">Uncharacterized protein</fullName>
    </submittedName>
</protein>
<feature type="transmembrane region" description="Helical" evidence="1">
    <location>
        <begin position="44"/>
        <end position="67"/>
    </location>
</feature>
<accession>A0A2N0UZB0</accession>
<organism evidence="2 3">
    <name type="scientific">Ruminococcus bromii</name>
    <dbReference type="NCBI Taxonomy" id="40518"/>
    <lineage>
        <taxon>Bacteria</taxon>
        <taxon>Bacillati</taxon>
        <taxon>Bacillota</taxon>
        <taxon>Clostridia</taxon>
        <taxon>Eubacteriales</taxon>
        <taxon>Oscillospiraceae</taxon>
        <taxon>Ruminococcus</taxon>
    </lineage>
</organism>
<keyword evidence="1" id="KW-1133">Transmembrane helix</keyword>
<evidence type="ECO:0000313" key="3">
    <source>
        <dbReference type="Proteomes" id="UP000233425"/>
    </source>
</evidence>
<dbReference type="EMBL" id="NNSR01000027">
    <property type="protein sequence ID" value="PKD32336.1"/>
    <property type="molecule type" value="Genomic_DNA"/>
</dbReference>
<proteinExistence type="predicted"/>
<evidence type="ECO:0000256" key="1">
    <source>
        <dbReference type="SAM" id="Phobius"/>
    </source>
</evidence>
<keyword evidence="3" id="KW-1185">Reference proteome</keyword>
<keyword evidence="1" id="KW-0812">Transmembrane</keyword>
<gene>
    <name evidence="2" type="ORF">RBATCC27255_00456</name>
</gene>
<dbReference type="AlphaFoldDB" id="A0A2N0UZB0"/>
<keyword evidence="1" id="KW-0472">Membrane</keyword>
<dbReference type="Proteomes" id="UP000233425">
    <property type="component" value="Unassembled WGS sequence"/>
</dbReference>
<evidence type="ECO:0000313" key="2">
    <source>
        <dbReference type="EMBL" id="PKD32336.1"/>
    </source>
</evidence>